<protein>
    <submittedName>
        <fullName evidence="1">Uncharacterized protein</fullName>
    </submittedName>
</protein>
<organism evidence="1 2">
    <name type="scientific">Apodospora peruviana</name>
    <dbReference type="NCBI Taxonomy" id="516989"/>
    <lineage>
        <taxon>Eukaryota</taxon>
        <taxon>Fungi</taxon>
        <taxon>Dikarya</taxon>
        <taxon>Ascomycota</taxon>
        <taxon>Pezizomycotina</taxon>
        <taxon>Sordariomycetes</taxon>
        <taxon>Sordariomycetidae</taxon>
        <taxon>Sordariales</taxon>
        <taxon>Lasiosphaeriaceae</taxon>
        <taxon>Apodospora</taxon>
    </lineage>
</organism>
<name>A0AAE0M7T3_9PEZI</name>
<reference evidence="1" key="1">
    <citation type="journal article" date="2023" name="Mol. Phylogenet. Evol.">
        <title>Genome-scale phylogeny and comparative genomics of the fungal order Sordariales.</title>
        <authorList>
            <person name="Hensen N."/>
            <person name="Bonometti L."/>
            <person name="Westerberg I."/>
            <person name="Brannstrom I.O."/>
            <person name="Guillou S."/>
            <person name="Cros-Aarteil S."/>
            <person name="Calhoun S."/>
            <person name="Haridas S."/>
            <person name="Kuo A."/>
            <person name="Mondo S."/>
            <person name="Pangilinan J."/>
            <person name="Riley R."/>
            <person name="LaButti K."/>
            <person name="Andreopoulos B."/>
            <person name="Lipzen A."/>
            <person name="Chen C."/>
            <person name="Yan M."/>
            <person name="Daum C."/>
            <person name="Ng V."/>
            <person name="Clum A."/>
            <person name="Steindorff A."/>
            <person name="Ohm R.A."/>
            <person name="Martin F."/>
            <person name="Silar P."/>
            <person name="Natvig D.O."/>
            <person name="Lalanne C."/>
            <person name="Gautier V."/>
            <person name="Ament-Velasquez S.L."/>
            <person name="Kruys A."/>
            <person name="Hutchinson M.I."/>
            <person name="Powell A.J."/>
            <person name="Barry K."/>
            <person name="Miller A.N."/>
            <person name="Grigoriev I.V."/>
            <person name="Debuchy R."/>
            <person name="Gladieux P."/>
            <person name="Hiltunen Thoren M."/>
            <person name="Johannesson H."/>
        </authorList>
    </citation>
    <scope>NUCLEOTIDE SEQUENCE</scope>
    <source>
        <strain evidence="1">CBS 118394</strain>
    </source>
</reference>
<evidence type="ECO:0000313" key="2">
    <source>
        <dbReference type="Proteomes" id="UP001283341"/>
    </source>
</evidence>
<keyword evidence="2" id="KW-1185">Reference proteome</keyword>
<gene>
    <name evidence="1" type="ORF">B0H66DRAFT_205662</name>
</gene>
<reference evidence="1" key="2">
    <citation type="submission" date="2023-06" db="EMBL/GenBank/DDBJ databases">
        <authorList>
            <consortium name="Lawrence Berkeley National Laboratory"/>
            <person name="Haridas S."/>
            <person name="Hensen N."/>
            <person name="Bonometti L."/>
            <person name="Westerberg I."/>
            <person name="Brannstrom I.O."/>
            <person name="Guillou S."/>
            <person name="Cros-Aarteil S."/>
            <person name="Calhoun S."/>
            <person name="Kuo A."/>
            <person name="Mondo S."/>
            <person name="Pangilinan J."/>
            <person name="Riley R."/>
            <person name="Labutti K."/>
            <person name="Andreopoulos B."/>
            <person name="Lipzen A."/>
            <person name="Chen C."/>
            <person name="Yanf M."/>
            <person name="Daum C."/>
            <person name="Ng V."/>
            <person name="Clum A."/>
            <person name="Steindorff A."/>
            <person name="Ohm R."/>
            <person name="Martin F."/>
            <person name="Silar P."/>
            <person name="Natvig D."/>
            <person name="Lalanne C."/>
            <person name="Gautier V."/>
            <person name="Ament-Velasquez S.L."/>
            <person name="Kruys A."/>
            <person name="Hutchinson M.I."/>
            <person name="Powell A.J."/>
            <person name="Barry K."/>
            <person name="Miller A.N."/>
            <person name="Grigoriev I.V."/>
            <person name="Debuchy R."/>
            <person name="Gladieux P."/>
            <person name="Thoren M.H."/>
            <person name="Johannesson H."/>
        </authorList>
    </citation>
    <scope>NUCLEOTIDE SEQUENCE</scope>
    <source>
        <strain evidence="1">CBS 118394</strain>
    </source>
</reference>
<proteinExistence type="predicted"/>
<dbReference type="Proteomes" id="UP001283341">
    <property type="component" value="Unassembled WGS sequence"/>
</dbReference>
<dbReference type="AlphaFoldDB" id="A0AAE0M7T3"/>
<dbReference type="EMBL" id="JAUEDM010000003">
    <property type="protein sequence ID" value="KAK3322487.1"/>
    <property type="molecule type" value="Genomic_DNA"/>
</dbReference>
<sequence>MMAGKEGYLLLTLVCVWDSNCIDRMRIGWKDDHWAARIASYLGHGWYVVPVSWSIGILNWTWIKLHLMVLWSSASEPSIRSPLVSRDTRSRVTLHHHHSKTLQSVCNP</sequence>
<comment type="caution">
    <text evidence="1">The sequence shown here is derived from an EMBL/GenBank/DDBJ whole genome shotgun (WGS) entry which is preliminary data.</text>
</comment>
<accession>A0AAE0M7T3</accession>
<evidence type="ECO:0000313" key="1">
    <source>
        <dbReference type="EMBL" id="KAK3322487.1"/>
    </source>
</evidence>